<proteinExistence type="predicted"/>
<dbReference type="EMBL" id="FOQO01000001">
    <property type="protein sequence ID" value="SFH93217.1"/>
    <property type="molecule type" value="Genomic_DNA"/>
</dbReference>
<accession>A0A1I3E2K4</accession>
<reference evidence="2 3" key="1">
    <citation type="submission" date="2016-10" db="EMBL/GenBank/DDBJ databases">
        <authorList>
            <person name="de Groot N.N."/>
        </authorList>
    </citation>
    <scope>NUCLEOTIDE SEQUENCE [LARGE SCALE GENOMIC DNA]</scope>
    <source>
        <strain evidence="2 3">RK1</strain>
    </source>
</reference>
<keyword evidence="3" id="KW-1185">Reference proteome</keyword>
<organism evidence="2 3">
    <name type="scientific">Parapedobacter indicus</name>
    <dbReference type="NCBI Taxonomy" id="1477437"/>
    <lineage>
        <taxon>Bacteria</taxon>
        <taxon>Pseudomonadati</taxon>
        <taxon>Bacteroidota</taxon>
        <taxon>Sphingobacteriia</taxon>
        <taxon>Sphingobacteriales</taxon>
        <taxon>Sphingobacteriaceae</taxon>
        <taxon>Parapedobacter</taxon>
    </lineage>
</organism>
<evidence type="ECO:0000256" key="1">
    <source>
        <dbReference type="SAM" id="SignalP"/>
    </source>
</evidence>
<dbReference type="STRING" id="1477437.SAMN05444682_101738"/>
<gene>
    <name evidence="2" type="ORF">SAMN05444682_101738</name>
</gene>
<evidence type="ECO:0000313" key="3">
    <source>
        <dbReference type="Proteomes" id="UP000198670"/>
    </source>
</evidence>
<feature type="chain" id="PRO_5011681580" evidence="1">
    <location>
        <begin position="26"/>
        <end position="150"/>
    </location>
</feature>
<dbReference type="Proteomes" id="UP000198670">
    <property type="component" value="Unassembled WGS sequence"/>
</dbReference>
<name>A0A1I3E2K4_9SPHI</name>
<keyword evidence="1" id="KW-0732">Signal</keyword>
<dbReference type="RefSeq" id="WP_090624284.1">
    <property type="nucleotide sequence ID" value="NZ_FOQO01000001.1"/>
</dbReference>
<feature type="signal peptide" evidence="1">
    <location>
        <begin position="1"/>
        <end position="25"/>
    </location>
</feature>
<evidence type="ECO:0000313" key="2">
    <source>
        <dbReference type="EMBL" id="SFH93217.1"/>
    </source>
</evidence>
<protein>
    <submittedName>
        <fullName evidence="2">Uncharacterized protein</fullName>
    </submittedName>
</protein>
<dbReference type="AlphaFoldDB" id="A0A1I3E2K4"/>
<sequence>MKRFSINLYAAVILAFLSVSMTCEDDDLPDTCTESVAEKTKSVNGFDFRTNEVVAVFTFNQDYKTYSGNACQGNQPGGEIFLQIKNVTSQTIKFDYSINYQMGANKWNYQNVATIAPNSIIDVGKIAVSPGIIDQNGSALTIQANQIIYE</sequence>